<dbReference type="Gene3D" id="3.10.450.50">
    <property type="match status" value="1"/>
</dbReference>
<reference evidence="2 3" key="1">
    <citation type="submission" date="2020-11" db="EMBL/GenBank/DDBJ databases">
        <title>Enhanced detection system for hospital associated transmission using whole genome sequencing surveillance.</title>
        <authorList>
            <person name="Harrison L.H."/>
            <person name="Van Tyne D."/>
            <person name="Marsh J.W."/>
            <person name="Griffith M.P."/>
            <person name="Snyder D.J."/>
            <person name="Cooper V.S."/>
            <person name="Mustapha M."/>
        </authorList>
    </citation>
    <scope>NUCLEOTIDE SEQUENCE [LARGE SCALE GENOMIC DNA]</scope>
    <source>
        <strain evidence="2 3">PSA00705</strain>
    </source>
</reference>
<name>A0ABS0KHA8_PSENT</name>
<protein>
    <submittedName>
        <fullName evidence="2">Nuclear transport factor 2 family protein</fullName>
    </submittedName>
</protein>
<keyword evidence="3" id="KW-1185">Reference proteome</keyword>
<dbReference type="InterPro" id="IPR032710">
    <property type="entry name" value="NTF2-like_dom_sf"/>
</dbReference>
<evidence type="ECO:0000259" key="1">
    <source>
        <dbReference type="Pfam" id="PF13577"/>
    </source>
</evidence>
<evidence type="ECO:0000313" key="2">
    <source>
        <dbReference type="EMBL" id="MBG6287011.1"/>
    </source>
</evidence>
<dbReference type="RefSeq" id="WP_196912328.1">
    <property type="nucleotide sequence ID" value="NZ_JADTFC010000009.1"/>
</dbReference>
<dbReference type="InterPro" id="IPR037401">
    <property type="entry name" value="SnoaL-like"/>
</dbReference>
<sequence length="147" mass="16415">MQHSERIAAESEIQRLTATYSQAVMRRDGNAAALTYTADGVLSAFYAPDIVGRQAIADALTSALLPLQFICQVASAGIIDVQGDTATASWTITEHYKFKDREELGCCFGSYEDSLTRYPEGWRFTHRRFIPFYRGMTPSHGKTYPGY</sequence>
<dbReference type="SUPFAM" id="SSF54427">
    <property type="entry name" value="NTF2-like"/>
    <property type="match status" value="1"/>
</dbReference>
<organism evidence="2 3">
    <name type="scientific">Pseudomonas nitroreducens</name>
    <dbReference type="NCBI Taxonomy" id="46680"/>
    <lineage>
        <taxon>Bacteria</taxon>
        <taxon>Pseudomonadati</taxon>
        <taxon>Pseudomonadota</taxon>
        <taxon>Gammaproteobacteria</taxon>
        <taxon>Pseudomonadales</taxon>
        <taxon>Pseudomonadaceae</taxon>
        <taxon>Pseudomonas</taxon>
    </lineage>
</organism>
<feature type="domain" description="SnoaL-like" evidence="1">
    <location>
        <begin position="6"/>
        <end position="128"/>
    </location>
</feature>
<comment type="caution">
    <text evidence="2">The sequence shown here is derived from an EMBL/GenBank/DDBJ whole genome shotgun (WGS) entry which is preliminary data.</text>
</comment>
<evidence type="ECO:0000313" key="3">
    <source>
        <dbReference type="Proteomes" id="UP000608450"/>
    </source>
</evidence>
<accession>A0ABS0KHA8</accession>
<dbReference type="Pfam" id="PF13577">
    <property type="entry name" value="SnoaL_4"/>
    <property type="match status" value="1"/>
</dbReference>
<gene>
    <name evidence="2" type="ORF">I5I61_06085</name>
</gene>
<dbReference type="Proteomes" id="UP000608450">
    <property type="component" value="Unassembled WGS sequence"/>
</dbReference>
<proteinExistence type="predicted"/>
<dbReference type="EMBL" id="JADTFC010000009">
    <property type="protein sequence ID" value="MBG6287011.1"/>
    <property type="molecule type" value="Genomic_DNA"/>
</dbReference>